<reference evidence="4" key="2">
    <citation type="journal article" date="2005" name="Microbiology">
        <title>Comparative analysis of the exopolysaccharide biosynthesis gene clusters from four strains of Lactobacillus rhamnosus.</title>
        <authorList>
            <person name="Peant B."/>
            <person name="Lapointe G."/>
            <person name="Gilbert C."/>
            <person name="Atlan D."/>
            <person name="Ward P."/>
            <person name="Roy D."/>
        </authorList>
    </citation>
    <scope>NUCLEOTIDE SEQUENCE</scope>
    <source>
        <strain evidence="4">RW-9595M</strain>
    </source>
</reference>
<organism evidence="4">
    <name type="scientific">Lacticaseibacillus rhamnosus</name>
    <name type="common">Lactobacillus rhamnosus</name>
    <dbReference type="NCBI Taxonomy" id="47715"/>
    <lineage>
        <taxon>Bacteria</taxon>
        <taxon>Bacillati</taxon>
        <taxon>Bacillota</taxon>
        <taxon>Bacilli</taxon>
        <taxon>Lactobacillales</taxon>
        <taxon>Lactobacillaceae</taxon>
        <taxon>Lacticaseibacillus</taxon>
    </lineage>
</organism>
<reference evidence="4" key="1">
    <citation type="submission" date="2001-06" db="EMBL/GenBank/DDBJ databases">
        <authorList>
            <person name="Provencher C."/>
            <person name="Sirois S."/>
            <person name="Lapointe G."/>
            <person name="Roy D."/>
        </authorList>
    </citation>
    <scope>NUCLEOTIDE SEQUENCE</scope>
    <source>
        <strain evidence="4">RW-9595M</strain>
    </source>
</reference>
<evidence type="ECO:0000313" key="4">
    <source>
        <dbReference type="EMBL" id="AAW22500.1"/>
    </source>
</evidence>
<dbReference type="InterPro" id="IPR005913">
    <property type="entry name" value="dTDP_dehydrorham_reduct"/>
</dbReference>
<dbReference type="InterPro" id="IPR036291">
    <property type="entry name" value="NAD(P)-bd_dom_sf"/>
</dbReference>
<feature type="domain" description="RmlD-like substrate binding" evidence="3">
    <location>
        <begin position="1"/>
        <end position="277"/>
    </location>
</feature>
<accession>Q58YZ8</accession>
<dbReference type="FunFam" id="3.40.50.720:FF:000159">
    <property type="entry name" value="dTDP-4-dehydrorhamnose reductase"/>
    <property type="match status" value="1"/>
</dbReference>
<keyword evidence="2" id="KW-0521">NADP</keyword>
<dbReference type="PANTHER" id="PTHR10491">
    <property type="entry name" value="DTDP-4-DEHYDRORHAMNOSE REDUCTASE"/>
    <property type="match status" value="1"/>
</dbReference>
<dbReference type="AlphaFoldDB" id="Q58YZ8"/>
<protein>
    <recommendedName>
        <fullName evidence="2">dTDP-4-dehydrorhamnose reductase</fullName>
        <ecNumber evidence="2">1.1.1.133</ecNumber>
    </recommendedName>
</protein>
<sequence length="280" mass="32029">MKILITGAQGQLGTELRHLLDARGMTYRATDAKDLDITDEAAVNQYFADYQPEVVYHCAAYTAVDKAEDEAKAINQLVNVDGTRNLAKAAEKVDATLVYISTDYVFDGDSEEIYTVNDQPAPRNEYGRAKYEGEQQVQKYLKKYYIIRTSWVFGEYGHNFVYTMLNLAKTHKELTVVDDQYGRPSWTKTLAEFMTFAVDKRLDYGIYHLSNDNSCNWYEFASAILADKDVTVKPVSSKEYPQKAWRPRHSILDLSKTKATGFEIPTWQDALKNFLKSIDK</sequence>
<dbReference type="UniPathway" id="UPA00124"/>
<dbReference type="EMBL" id="AY659979">
    <property type="protein sequence ID" value="AAW22500.1"/>
    <property type="molecule type" value="Genomic_DNA"/>
</dbReference>
<dbReference type="PANTHER" id="PTHR10491:SF4">
    <property type="entry name" value="METHIONINE ADENOSYLTRANSFERASE 2 SUBUNIT BETA"/>
    <property type="match status" value="1"/>
</dbReference>
<gene>
    <name evidence="4" type="primary">rmlD</name>
</gene>
<dbReference type="Pfam" id="PF04321">
    <property type="entry name" value="RmlD_sub_bind"/>
    <property type="match status" value="1"/>
</dbReference>
<dbReference type="EC" id="1.1.1.133" evidence="2"/>
<dbReference type="CDD" id="cd05254">
    <property type="entry name" value="dTDP_HR_like_SDR_e"/>
    <property type="match status" value="1"/>
</dbReference>
<dbReference type="Gene3D" id="3.40.50.720">
    <property type="entry name" value="NAD(P)-binding Rossmann-like Domain"/>
    <property type="match status" value="1"/>
</dbReference>
<dbReference type="GO" id="GO:0008831">
    <property type="term" value="F:dTDP-4-dehydrorhamnose reductase activity"/>
    <property type="evidence" value="ECO:0007669"/>
    <property type="project" value="UniProtKB-EC"/>
</dbReference>
<dbReference type="GO" id="GO:0005829">
    <property type="term" value="C:cytosol"/>
    <property type="evidence" value="ECO:0007669"/>
    <property type="project" value="TreeGrafter"/>
</dbReference>
<dbReference type="SUPFAM" id="SSF51735">
    <property type="entry name" value="NAD(P)-binding Rossmann-fold domains"/>
    <property type="match status" value="1"/>
</dbReference>
<comment type="pathway">
    <text evidence="2">Carbohydrate biosynthesis; dTDP-L-rhamnose biosynthesis.</text>
</comment>
<evidence type="ECO:0000256" key="2">
    <source>
        <dbReference type="RuleBase" id="RU364082"/>
    </source>
</evidence>
<comment type="similarity">
    <text evidence="1 2">Belongs to the dTDP-4-dehydrorhamnose reductase family.</text>
</comment>
<dbReference type="Gene3D" id="3.90.25.10">
    <property type="entry name" value="UDP-galactose 4-epimerase, domain 1"/>
    <property type="match status" value="1"/>
</dbReference>
<dbReference type="InterPro" id="IPR029903">
    <property type="entry name" value="RmlD-like-bd"/>
</dbReference>
<dbReference type="GO" id="GO:0019305">
    <property type="term" value="P:dTDP-rhamnose biosynthetic process"/>
    <property type="evidence" value="ECO:0007669"/>
    <property type="project" value="UniProtKB-UniPathway"/>
</dbReference>
<comment type="function">
    <text evidence="2">Catalyzes the reduction of dTDP-6-deoxy-L-lyxo-4-hexulose to yield dTDP-L-rhamnose.</text>
</comment>
<proteinExistence type="inferred from homology"/>
<keyword evidence="2" id="KW-0560">Oxidoreductase</keyword>
<dbReference type="NCBIfam" id="TIGR01214">
    <property type="entry name" value="rmlD"/>
    <property type="match status" value="1"/>
</dbReference>
<evidence type="ECO:0000256" key="1">
    <source>
        <dbReference type="ARBA" id="ARBA00010944"/>
    </source>
</evidence>
<evidence type="ECO:0000259" key="3">
    <source>
        <dbReference type="Pfam" id="PF04321"/>
    </source>
</evidence>
<name>Q58YZ8_LACRH</name>